<dbReference type="InterPro" id="IPR002347">
    <property type="entry name" value="SDR_fam"/>
</dbReference>
<dbReference type="Gene3D" id="3.40.50.720">
    <property type="entry name" value="NAD(P)-binding Rossmann-like Domain"/>
    <property type="match status" value="1"/>
</dbReference>
<organism evidence="5 6">
    <name type="scientific">Neogobius melanostomus</name>
    <name type="common">round goby</name>
    <dbReference type="NCBI Taxonomy" id="47308"/>
    <lineage>
        <taxon>Eukaryota</taxon>
        <taxon>Metazoa</taxon>
        <taxon>Chordata</taxon>
        <taxon>Craniata</taxon>
        <taxon>Vertebrata</taxon>
        <taxon>Euteleostomi</taxon>
        <taxon>Actinopterygii</taxon>
        <taxon>Neopterygii</taxon>
        <taxon>Teleostei</taxon>
        <taxon>Neoteleostei</taxon>
        <taxon>Acanthomorphata</taxon>
        <taxon>Gobiaria</taxon>
        <taxon>Gobiiformes</taxon>
        <taxon>Gobioidei</taxon>
        <taxon>Gobiidae</taxon>
        <taxon>Benthophilinae</taxon>
        <taxon>Neogobiini</taxon>
        <taxon>Neogobius</taxon>
    </lineage>
</organism>
<keyword evidence="2" id="KW-0560">Oxidoreductase</keyword>
<evidence type="ECO:0000256" key="3">
    <source>
        <dbReference type="RuleBase" id="RU000363"/>
    </source>
</evidence>
<proteinExistence type="inferred from homology"/>
<keyword evidence="4" id="KW-0812">Transmembrane</keyword>
<dbReference type="GO" id="GO:0016491">
    <property type="term" value="F:oxidoreductase activity"/>
    <property type="evidence" value="ECO:0007669"/>
    <property type="project" value="UniProtKB-KW"/>
</dbReference>
<dbReference type="PANTHER" id="PTHR43157:SF44">
    <property type="entry name" value="DEHYDROGENASE_REDUCTASE SDR FAMILY MEMBER 13"/>
    <property type="match status" value="1"/>
</dbReference>
<dbReference type="Proteomes" id="UP000694523">
    <property type="component" value="Unplaced"/>
</dbReference>
<dbReference type="PRINTS" id="PR00081">
    <property type="entry name" value="GDHRDH"/>
</dbReference>
<dbReference type="AlphaFoldDB" id="A0A8C6T2K5"/>
<accession>A0A8C6T2K5</accession>
<name>A0A8C6T2K5_9GOBI</name>
<evidence type="ECO:0000313" key="5">
    <source>
        <dbReference type="Ensembl" id="ENSNMLP00000015360.1"/>
    </source>
</evidence>
<reference evidence="5" key="2">
    <citation type="submission" date="2025-09" db="UniProtKB">
        <authorList>
            <consortium name="Ensembl"/>
        </authorList>
    </citation>
    <scope>IDENTIFICATION</scope>
</reference>
<keyword evidence="4" id="KW-1133">Transmembrane helix</keyword>
<feature type="transmembrane region" description="Helical" evidence="4">
    <location>
        <begin position="12"/>
        <end position="29"/>
    </location>
</feature>
<evidence type="ECO:0000256" key="1">
    <source>
        <dbReference type="ARBA" id="ARBA00006484"/>
    </source>
</evidence>
<dbReference type="SUPFAM" id="SSF51735">
    <property type="entry name" value="NAD(P)-binding Rossmann-fold domains"/>
    <property type="match status" value="1"/>
</dbReference>
<keyword evidence="4" id="KW-0472">Membrane</keyword>
<comment type="similarity">
    <text evidence="1 3">Belongs to the short-chain dehydrogenases/reductases (SDR) family.</text>
</comment>
<evidence type="ECO:0000256" key="2">
    <source>
        <dbReference type="ARBA" id="ARBA00023002"/>
    </source>
</evidence>
<dbReference type="Pfam" id="PF00106">
    <property type="entry name" value="adh_short"/>
    <property type="match status" value="2"/>
</dbReference>
<dbReference type="InterPro" id="IPR036291">
    <property type="entry name" value="NAD(P)-bd_dom_sf"/>
</dbReference>
<protein>
    <submittedName>
        <fullName evidence="5">Dehydrogenase/reductase (SDR family) member 13a, tandem duplicate 2</fullName>
    </submittedName>
</protein>
<evidence type="ECO:0000256" key="4">
    <source>
        <dbReference type="SAM" id="Phobius"/>
    </source>
</evidence>
<keyword evidence="6" id="KW-1185">Reference proteome</keyword>
<sequence length="329" mass="36273">MVHLLKVCEETMLQFVLLVSVVAGVYLLLNKTLFRRSRCRGNLPMAGKTVVITGGNGGIGKATALGLARRGARVIMGCRNQSTADAAILEIQQETGSTDVVYRRLDLASLTSVRDFAENLLKTEPRIDLLINNAGLVGDGRTEDGFGIQFGVNHLGHFMLTVLLLDKLKESPAARVITVSSMAHRWGNVDFQVLSQTRDLGTGSYSWQFFAAYCNSKLCNVLFTRELSRRLRGTSVSCFCLHPGVIRTELARNISLWQKVIVEPISRLFFLSPEEGAQTTLHCALQEGLEELSGSYFCCCGEQEPAPHAKDDKAALRLWEESERFCGLA</sequence>
<evidence type="ECO:0000313" key="6">
    <source>
        <dbReference type="Proteomes" id="UP000694523"/>
    </source>
</evidence>
<dbReference type="Ensembl" id="ENSNMLT00000017253.1">
    <property type="protein sequence ID" value="ENSNMLP00000015360.1"/>
    <property type="gene ID" value="ENSNMLG00000010185.1"/>
</dbReference>
<dbReference type="PRINTS" id="PR00080">
    <property type="entry name" value="SDRFAMILY"/>
</dbReference>
<reference evidence="5" key="1">
    <citation type="submission" date="2025-08" db="UniProtKB">
        <authorList>
            <consortium name="Ensembl"/>
        </authorList>
    </citation>
    <scope>IDENTIFICATION</scope>
</reference>
<dbReference type="PANTHER" id="PTHR43157">
    <property type="entry name" value="PHOSPHATIDYLINOSITOL-GLYCAN BIOSYNTHESIS CLASS F PROTEIN-RELATED"/>
    <property type="match status" value="1"/>
</dbReference>